<evidence type="ECO:0000313" key="4">
    <source>
        <dbReference type="Proteomes" id="UP000737018"/>
    </source>
</evidence>
<keyword evidence="1" id="KW-0472">Membrane</keyword>
<name>A0A8J4QQT8_9ROSI</name>
<protein>
    <submittedName>
        <fullName evidence="3">Uncharacterized protein</fullName>
    </submittedName>
</protein>
<feature type="chain" id="PRO_5035150768" evidence="2">
    <location>
        <begin position="21"/>
        <end position="134"/>
    </location>
</feature>
<keyword evidence="1" id="KW-1133">Transmembrane helix</keyword>
<dbReference type="OrthoDB" id="3626597at2759"/>
<keyword evidence="4" id="KW-1185">Reference proteome</keyword>
<reference evidence="3" key="1">
    <citation type="submission" date="2020-03" db="EMBL/GenBank/DDBJ databases">
        <title>Castanea mollissima Vanexum genome sequencing.</title>
        <authorList>
            <person name="Staton M."/>
        </authorList>
    </citation>
    <scope>NUCLEOTIDE SEQUENCE</scope>
    <source>
        <tissue evidence="3">Leaf</tissue>
    </source>
</reference>
<proteinExistence type="predicted"/>
<feature type="signal peptide" evidence="2">
    <location>
        <begin position="1"/>
        <end position="20"/>
    </location>
</feature>
<accession>A0A8J4QQT8</accession>
<evidence type="ECO:0000313" key="3">
    <source>
        <dbReference type="EMBL" id="KAF3951166.1"/>
    </source>
</evidence>
<dbReference type="EMBL" id="JRKL02005075">
    <property type="protein sequence ID" value="KAF3951166.1"/>
    <property type="molecule type" value="Genomic_DNA"/>
</dbReference>
<keyword evidence="1" id="KW-0812">Transmembrane</keyword>
<gene>
    <name evidence="3" type="ORF">CMV_023152</name>
</gene>
<sequence length="134" mass="15362">MGHFLSLFFAFLQSFFLVNGNNDNLTRPPLVPINRDLYHSSLSFWNIANPTNIVVILIFLVCSLEFCTGYLMEMINGLVHRHPDKLTMETFKSINKGYQAEISVVTCSRGRKDNHDSSKFRILLPADYLEGMEN</sequence>
<organism evidence="3 4">
    <name type="scientific">Castanea mollissima</name>
    <name type="common">Chinese chestnut</name>
    <dbReference type="NCBI Taxonomy" id="60419"/>
    <lineage>
        <taxon>Eukaryota</taxon>
        <taxon>Viridiplantae</taxon>
        <taxon>Streptophyta</taxon>
        <taxon>Embryophyta</taxon>
        <taxon>Tracheophyta</taxon>
        <taxon>Spermatophyta</taxon>
        <taxon>Magnoliopsida</taxon>
        <taxon>eudicotyledons</taxon>
        <taxon>Gunneridae</taxon>
        <taxon>Pentapetalae</taxon>
        <taxon>rosids</taxon>
        <taxon>fabids</taxon>
        <taxon>Fagales</taxon>
        <taxon>Fagaceae</taxon>
        <taxon>Castanea</taxon>
    </lineage>
</organism>
<evidence type="ECO:0000256" key="1">
    <source>
        <dbReference type="SAM" id="Phobius"/>
    </source>
</evidence>
<dbReference type="Proteomes" id="UP000737018">
    <property type="component" value="Unassembled WGS sequence"/>
</dbReference>
<dbReference type="AlphaFoldDB" id="A0A8J4QQT8"/>
<comment type="caution">
    <text evidence="3">The sequence shown here is derived from an EMBL/GenBank/DDBJ whole genome shotgun (WGS) entry which is preliminary data.</text>
</comment>
<feature type="transmembrane region" description="Helical" evidence="1">
    <location>
        <begin position="44"/>
        <end position="71"/>
    </location>
</feature>
<evidence type="ECO:0000256" key="2">
    <source>
        <dbReference type="SAM" id="SignalP"/>
    </source>
</evidence>
<keyword evidence="2" id="KW-0732">Signal</keyword>